<dbReference type="EMBL" id="MW030595">
    <property type="protein sequence ID" value="QPI16699.1"/>
    <property type="molecule type" value="Genomic_DNA"/>
</dbReference>
<sequence>MANIQKDIKLYEIIKNKVYNKYPRHSAYRSGILVKEYKKAYFKKYKSNEAYHGKKPTKKGLARWFKEEWKNQRGEVGYRNVNDVYRPTKRVTSKTPLTFKELTKYELEKAKKTKEKKGRIYKFRNKK</sequence>
<proteinExistence type="predicted"/>
<dbReference type="Pfam" id="PF19197">
    <property type="entry name" value="DUF5872"/>
    <property type="match status" value="1"/>
</dbReference>
<feature type="domain" description="DUF5872" evidence="1">
    <location>
        <begin position="7"/>
        <end position="118"/>
    </location>
</feature>
<evidence type="ECO:0000313" key="2">
    <source>
        <dbReference type="EMBL" id="QPI16699.1"/>
    </source>
</evidence>
<gene>
    <name evidence="2" type="ORF">NIOZUU159_00193</name>
</gene>
<name>A0A7S9SUE2_9VIRU</name>
<accession>A0A7S9SUE2</accession>
<reference evidence="2" key="1">
    <citation type="submission" date="2020-08" db="EMBL/GenBank/DDBJ databases">
        <title>Bridging the membrane lipid divide: bacteria of the FCB group superphylum have the potential to synthesize archaeal ether lipids.</title>
        <authorList>
            <person name="Villanueva L."/>
            <person name="von Meijenfeldt F.A.B."/>
            <person name="Westbye A.B."/>
            <person name="Yadav S."/>
            <person name="Hopmans E.C."/>
            <person name="Dutilh B.E."/>
            <person name="Sinninghe Damste J.S."/>
        </authorList>
    </citation>
    <scope>NUCLEOTIDE SEQUENCE</scope>
    <source>
        <strain evidence="2">NIOZ-UU159</strain>
    </source>
</reference>
<protein>
    <recommendedName>
        <fullName evidence="1">DUF5872 domain-containing protein</fullName>
    </recommendedName>
</protein>
<dbReference type="InterPro" id="IPR043803">
    <property type="entry name" value="DUF5872"/>
</dbReference>
<organism evidence="2">
    <name type="scientific">Virus NIOZ-UU159</name>
    <dbReference type="NCBI Taxonomy" id="2763270"/>
    <lineage>
        <taxon>Viruses</taxon>
    </lineage>
</organism>
<evidence type="ECO:0000259" key="1">
    <source>
        <dbReference type="Pfam" id="PF19197"/>
    </source>
</evidence>